<accession>A0ABY9IX04</accession>
<dbReference type="Proteomes" id="UP001235744">
    <property type="component" value="Chromosome"/>
</dbReference>
<dbReference type="InterPro" id="IPR029058">
    <property type="entry name" value="AB_hydrolase_fold"/>
</dbReference>
<dbReference type="PANTHER" id="PTHR43798:SF5">
    <property type="entry name" value="MONOACYLGLYCEROL LIPASE ABHD6"/>
    <property type="match status" value="1"/>
</dbReference>
<gene>
    <name evidence="2" type="ORF">P8A19_30795</name>
</gene>
<dbReference type="InterPro" id="IPR050266">
    <property type="entry name" value="AB_hydrolase_sf"/>
</dbReference>
<dbReference type="Gene3D" id="3.40.50.1820">
    <property type="entry name" value="alpha/beta hydrolase"/>
    <property type="match status" value="1"/>
</dbReference>
<dbReference type="EMBL" id="CP120988">
    <property type="protein sequence ID" value="WLQ59545.1"/>
    <property type="molecule type" value="Genomic_DNA"/>
</dbReference>
<dbReference type="PANTHER" id="PTHR43798">
    <property type="entry name" value="MONOACYLGLYCEROL LIPASE"/>
    <property type="match status" value="1"/>
</dbReference>
<reference evidence="2 3" key="1">
    <citation type="submission" date="2023-03" db="EMBL/GenBank/DDBJ databases">
        <title>Isolation and description of six Streptomyces strains from soil environments, able to metabolize different microbial glucans.</title>
        <authorList>
            <person name="Widen T."/>
            <person name="Larsbrink J."/>
        </authorList>
    </citation>
    <scope>NUCLEOTIDE SEQUENCE [LARGE SCALE GENOMIC DNA]</scope>
    <source>
        <strain evidence="2 3">Alt2</strain>
    </source>
</reference>
<dbReference type="GO" id="GO:0016787">
    <property type="term" value="F:hydrolase activity"/>
    <property type="evidence" value="ECO:0007669"/>
    <property type="project" value="UniProtKB-KW"/>
</dbReference>
<organism evidence="2 3">
    <name type="scientific">Streptomyces poriferorum</name>
    <dbReference type="NCBI Taxonomy" id="2798799"/>
    <lineage>
        <taxon>Bacteria</taxon>
        <taxon>Bacillati</taxon>
        <taxon>Actinomycetota</taxon>
        <taxon>Actinomycetes</taxon>
        <taxon>Kitasatosporales</taxon>
        <taxon>Streptomycetaceae</taxon>
        <taxon>Streptomyces</taxon>
    </lineage>
</organism>
<evidence type="ECO:0000313" key="3">
    <source>
        <dbReference type="Proteomes" id="UP001235744"/>
    </source>
</evidence>
<feature type="domain" description="AB hydrolase-1" evidence="1">
    <location>
        <begin position="27"/>
        <end position="127"/>
    </location>
</feature>
<protein>
    <submittedName>
        <fullName evidence="2">Alpha/beta hydrolase</fullName>
    </submittedName>
</protein>
<keyword evidence="3" id="KW-1185">Reference proteome</keyword>
<name>A0ABY9IX04_9ACTN</name>
<dbReference type="InterPro" id="IPR000073">
    <property type="entry name" value="AB_hydrolase_1"/>
</dbReference>
<evidence type="ECO:0000313" key="2">
    <source>
        <dbReference type="EMBL" id="WLQ59545.1"/>
    </source>
</evidence>
<sequence length="262" mass="27673">MTDEFRTDDGLTLRYWSWSRSPRAGLPPVILLHGFAAHARLNWEGPGVVEALVARGRHVLALDARGHGSSDKPHDDSLYGEPVMARDVRQLIDRTGAGEVHLAGYSMGAVVALLAAADDERITRLVVGGIGAGAVEVGGLDTRAMPPELVAAALTAEDAADAPERTRGFRVLADTTGSDRLALAAHLRALHRAPLPLDRIRIPTLVLAGADDPLAVRPEVLADALAGARLEVLPGDHLTAVRDPGFASCVAGFLTEDDRHDG</sequence>
<dbReference type="Pfam" id="PF00561">
    <property type="entry name" value="Abhydrolase_1"/>
    <property type="match status" value="1"/>
</dbReference>
<proteinExistence type="predicted"/>
<dbReference type="SUPFAM" id="SSF53474">
    <property type="entry name" value="alpha/beta-Hydrolases"/>
    <property type="match status" value="1"/>
</dbReference>
<evidence type="ECO:0000259" key="1">
    <source>
        <dbReference type="Pfam" id="PF00561"/>
    </source>
</evidence>
<dbReference type="RefSeq" id="WP_306069790.1">
    <property type="nucleotide sequence ID" value="NZ_CP120988.1"/>
</dbReference>
<keyword evidence="2" id="KW-0378">Hydrolase</keyword>